<dbReference type="Pfam" id="PF00743">
    <property type="entry name" value="FMO-like"/>
    <property type="match status" value="2"/>
</dbReference>
<keyword evidence="3" id="KW-0274">FAD</keyword>
<keyword evidence="7" id="KW-1185">Reference proteome</keyword>
<evidence type="ECO:0000313" key="6">
    <source>
        <dbReference type="EMBL" id="KAL1858297.1"/>
    </source>
</evidence>
<dbReference type="SUPFAM" id="SSF51905">
    <property type="entry name" value="FAD/NAD(P)-binding domain"/>
    <property type="match status" value="2"/>
</dbReference>
<name>A0ABR3WCG5_9PEZI</name>
<dbReference type="Gene3D" id="3.50.50.60">
    <property type="entry name" value="FAD/NAD(P)-binding domain"/>
    <property type="match status" value="2"/>
</dbReference>
<dbReference type="PANTHER" id="PTHR23023">
    <property type="entry name" value="DIMETHYLANILINE MONOOXYGENASE"/>
    <property type="match status" value="1"/>
</dbReference>
<gene>
    <name evidence="6" type="ORF">VTK73DRAFT_7852</name>
</gene>
<dbReference type="PRINTS" id="PR00419">
    <property type="entry name" value="ADXRDTASE"/>
</dbReference>
<sequence>MQCVGSRRVAVIGAGPAGAIATDALVKEQAFDTIRVFERKHVAGGTWVYSPELPPKIPSVRALLDGTADRPVDRPKAFPSETAQTEAVNSHQIRYSDTGIHEHLHSNLPPHTMAFTQEPIPEIVSNRARVQYGHKAPFRHREVICKWVDGIFTQGGHQERVEYSTCVEHAEKRGTEWVLTLRKALPGTTKNFWWQEVFDAVVVATGHFSIPHLPNIPGLAEYDEAFPGRIRHSKHFRSAGEFSGKRVIIVGGSVSAFDALHEIRRVAKHPVVASLREPLKAFGWGAFVHPHVQTKPPIIRFHPENGQIDFEDGSSADNIDIVLFATGYDFSFPFLPNTIARTKGRRIEGLYQHVFNISDPSVAFIGMVAGGLTFRVFEWQAVAVARFLAGRAKLPSQKEMQKWEHDLAAERGDGVLFYTISPEFEDYFEALRSIAGEPAPGTTGRVLPKFDPRWAEAFSEIVTLRNQWWERERQKAEAKSETRTIFEGNRKVAQKEPYDDGG</sequence>
<reference evidence="6 7" key="1">
    <citation type="journal article" date="2024" name="Commun. Biol.">
        <title>Comparative genomic analysis of thermophilic fungi reveals convergent evolutionary adaptations and gene losses.</title>
        <authorList>
            <person name="Steindorff A.S."/>
            <person name="Aguilar-Pontes M.V."/>
            <person name="Robinson A.J."/>
            <person name="Andreopoulos B."/>
            <person name="LaButti K."/>
            <person name="Kuo A."/>
            <person name="Mondo S."/>
            <person name="Riley R."/>
            <person name="Otillar R."/>
            <person name="Haridas S."/>
            <person name="Lipzen A."/>
            <person name="Grimwood J."/>
            <person name="Schmutz J."/>
            <person name="Clum A."/>
            <person name="Reid I.D."/>
            <person name="Moisan M.C."/>
            <person name="Butler G."/>
            <person name="Nguyen T.T.M."/>
            <person name="Dewar K."/>
            <person name="Conant G."/>
            <person name="Drula E."/>
            <person name="Henrissat B."/>
            <person name="Hansel C."/>
            <person name="Singer S."/>
            <person name="Hutchinson M.I."/>
            <person name="de Vries R.P."/>
            <person name="Natvig D.O."/>
            <person name="Powell A.J."/>
            <person name="Tsang A."/>
            <person name="Grigoriev I.V."/>
        </authorList>
    </citation>
    <scope>NUCLEOTIDE SEQUENCE [LARGE SCALE GENOMIC DNA]</scope>
    <source>
        <strain evidence="6 7">ATCC 24622</strain>
    </source>
</reference>
<protein>
    <recommendedName>
        <fullName evidence="8">Thiol-specific monooxygenase</fullName>
    </recommendedName>
</protein>
<proteinExistence type="inferred from homology"/>
<evidence type="ECO:0000256" key="1">
    <source>
        <dbReference type="ARBA" id="ARBA00009183"/>
    </source>
</evidence>
<accession>A0ABR3WCG5</accession>
<keyword evidence="4" id="KW-0560">Oxidoreductase</keyword>
<evidence type="ECO:0000256" key="2">
    <source>
        <dbReference type="ARBA" id="ARBA00022630"/>
    </source>
</evidence>
<evidence type="ECO:0000256" key="5">
    <source>
        <dbReference type="SAM" id="MobiDB-lite"/>
    </source>
</evidence>
<keyword evidence="2" id="KW-0285">Flavoprotein</keyword>
<dbReference type="Proteomes" id="UP001586593">
    <property type="component" value="Unassembled WGS sequence"/>
</dbReference>
<dbReference type="InterPro" id="IPR050346">
    <property type="entry name" value="FMO-like"/>
</dbReference>
<evidence type="ECO:0000256" key="3">
    <source>
        <dbReference type="ARBA" id="ARBA00022827"/>
    </source>
</evidence>
<evidence type="ECO:0000313" key="7">
    <source>
        <dbReference type="Proteomes" id="UP001586593"/>
    </source>
</evidence>
<evidence type="ECO:0000256" key="4">
    <source>
        <dbReference type="ARBA" id="ARBA00023002"/>
    </source>
</evidence>
<evidence type="ECO:0008006" key="8">
    <source>
        <dbReference type="Google" id="ProtNLM"/>
    </source>
</evidence>
<feature type="region of interest" description="Disordered" evidence="5">
    <location>
        <begin position="475"/>
        <end position="502"/>
    </location>
</feature>
<dbReference type="EMBL" id="JAZHXJ010000524">
    <property type="protein sequence ID" value="KAL1858297.1"/>
    <property type="molecule type" value="Genomic_DNA"/>
</dbReference>
<comment type="caution">
    <text evidence="6">The sequence shown here is derived from an EMBL/GenBank/DDBJ whole genome shotgun (WGS) entry which is preliminary data.</text>
</comment>
<dbReference type="InterPro" id="IPR020946">
    <property type="entry name" value="Flavin_mOase-like"/>
</dbReference>
<dbReference type="InterPro" id="IPR036188">
    <property type="entry name" value="FAD/NAD-bd_sf"/>
</dbReference>
<comment type="similarity">
    <text evidence="1">Belongs to the FMO family.</text>
</comment>
<organism evidence="6 7">
    <name type="scientific">Phialemonium thermophilum</name>
    <dbReference type="NCBI Taxonomy" id="223376"/>
    <lineage>
        <taxon>Eukaryota</taxon>
        <taxon>Fungi</taxon>
        <taxon>Dikarya</taxon>
        <taxon>Ascomycota</taxon>
        <taxon>Pezizomycotina</taxon>
        <taxon>Sordariomycetes</taxon>
        <taxon>Sordariomycetidae</taxon>
        <taxon>Cephalothecales</taxon>
        <taxon>Cephalothecaceae</taxon>
        <taxon>Phialemonium</taxon>
    </lineage>
</organism>